<dbReference type="CDD" id="cd00984">
    <property type="entry name" value="DnaB_C"/>
    <property type="match status" value="1"/>
</dbReference>
<keyword evidence="9" id="KW-0413">Isomerase</keyword>
<keyword evidence="6 14" id="KW-0347">Helicase</keyword>
<comment type="catalytic activity">
    <reaction evidence="11">
        <text>ATP + H2O = ADP + phosphate + H(+)</text>
        <dbReference type="Rhea" id="RHEA:13065"/>
        <dbReference type="ChEBI" id="CHEBI:15377"/>
        <dbReference type="ChEBI" id="CHEBI:15378"/>
        <dbReference type="ChEBI" id="CHEBI:30616"/>
        <dbReference type="ChEBI" id="CHEBI:43474"/>
        <dbReference type="ChEBI" id="CHEBI:456216"/>
        <dbReference type="EC" id="5.6.2.3"/>
    </reaction>
</comment>
<evidence type="ECO:0000256" key="1">
    <source>
        <dbReference type="ARBA" id="ARBA00008428"/>
    </source>
</evidence>
<dbReference type="InterPro" id="IPR020588">
    <property type="entry name" value="RecA_ATP-bd"/>
</dbReference>
<dbReference type="PROSITE" id="PS51199">
    <property type="entry name" value="SF4_HELICASE"/>
    <property type="match status" value="1"/>
</dbReference>
<dbReference type="InterPro" id="IPR007692">
    <property type="entry name" value="DNA_helicase_DnaB"/>
</dbReference>
<comment type="similarity">
    <text evidence="1">Belongs to the helicase family. DnaB subfamily.</text>
</comment>
<dbReference type="GO" id="GO:0006281">
    <property type="term" value="P:DNA repair"/>
    <property type="evidence" value="ECO:0007669"/>
    <property type="project" value="InterPro"/>
</dbReference>
<accession>A0A644YFF8</accession>
<dbReference type="PROSITE" id="PS50162">
    <property type="entry name" value="RECA_2"/>
    <property type="match status" value="1"/>
</dbReference>
<dbReference type="Pfam" id="PF00772">
    <property type="entry name" value="DnaB"/>
    <property type="match status" value="1"/>
</dbReference>
<dbReference type="Gene3D" id="1.10.860.10">
    <property type="entry name" value="DNAb Helicase, Chain A"/>
    <property type="match status" value="1"/>
</dbReference>
<evidence type="ECO:0000256" key="2">
    <source>
        <dbReference type="ARBA" id="ARBA00022515"/>
    </source>
</evidence>
<reference evidence="14" key="1">
    <citation type="submission" date="2019-08" db="EMBL/GenBank/DDBJ databases">
        <authorList>
            <person name="Kucharzyk K."/>
            <person name="Murdoch R.W."/>
            <person name="Higgins S."/>
            <person name="Loffler F."/>
        </authorList>
    </citation>
    <scope>NUCLEOTIDE SEQUENCE</scope>
</reference>
<keyword evidence="8" id="KW-0238">DNA-binding</keyword>
<keyword evidence="2" id="KW-0639">Primosome</keyword>
<evidence type="ECO:0000256" key="11">
    <source>
        <dbReference type="ARBA" id="ARBA00048954"/>
    </source>
</evidence>
<evidence type="ECO:0000313" key="14">
    <source>
        <dbReference type="EMBL" id="MPM26698.1"/>
    </source>
</evidence>
<dbReference type="GO" id="GO:0043139">
    <property type="term" value="F:5'-3' DNA helicase activity"/>
    <property type="evidence" value="ECO:0007669"/>
    <property type="project" value="UniProtKB-EC"/>
</dbReference>
<dbReference type="GO" id="GO:0005829">
    <property type="term" value="C:cytosol"/>
    <property type="evidence" value="ECO:0007669"/>
    <property type="project" value="TreeGrafter"/>
</dbReference>
<keyword evidence="5 14" id="KW-0378">Hydrolase</keyword>
<dbReference type="PANTHER" id="PTHR30153">
    <property type="entry name" value="REPLICATIVE DNA HELICASE DNAB"/>
    <property type="match status" value="1"/>
</dbReference>
<evidence type="ECO:0000256" key="6">
    <source>
        <dbReference type="ARBA" id="ARBA00022806"/>
    </source>
</evidence>
<dbReference type="InterPro" id="IPR027417">
    <property type="entry name" value="P-loop_NTPase"/>
</dbReference>
<protein>
    <recommendedName>
        <fullName evidence="10">DNA 5'-3' helicase</fullName>
        <ecNumber evidence="10">5.6.2.3</ecNumber>
    </recommendedName>
</protein>
<evidence type="ECO:0000259" key="12">
    <source>
        <dbReference type="PROSITE" id="PS50162"/>
    </source>
</evidence>
<feature type="domain" description="RecA family profile 1" evidence="12">
    <location>
        <begin position="172"/>
        <end position="351"/>
    </location>
</feature>
<dbReference type="GO" id="GO:0005524">
    <property type="term" value="F:ATP binding"/>
    <property type="evidence" value="ECO:0007669"/>
    <property type="project" value="UniProtKB-KW"/>
</dbReference>
<name>A0A644YFF8_9ZZZZ</name>
<dbReference type="GO" id="GO:0016887">
    <property type="term" value="F:ATP hydrolysis activity"/>
    <property type="evidence" value="ECO:0007669"/>
    <property type="project" value="RHEA"/>
</dbReference>
<keyword evidence="3" id="KW-0235">DNA replication</keyword>
<dbReference type="GO" id="GO:0006269">
    <property type="term" value="P:DNA replication, synthesis of primer"/>
    <property type="evidence" value="ECO:0007669"/>
    <property type="project" value="UniProtKB-KW"/>
</dbReference>
<evidence type="ECO:0000256" key="5">
    <source>
        <dbReference type="ARBA" id="ARBA00022801"/>
    </source>
</evidence>
<evidence type="ECO:0000259" key="13">
    <source>
        <dbReference type="PROSITE" id="PS51199"/>
    </source>
</evidence>
<dbReference type="SUPFAM" id="SSF52540">
    <property type="entry name" value="P-loop containing nucleoside triphosphate hydrolases"/>
    <property type="match status" value="1"/>
</dbReference>
<dbReference type="GO" id="GO:0003677">
    <property type="term" value="F:DNA binding"/>
    <property type="evidence" value="ECO:0007669"/>
    <property type="project" value="UniProtKB-KW"/>
</dbReference>
<evidence type="ECO:0000256" key="9">
    <source>
        <dbReference type="ARBA" id="ARBA00023235"/>
    </source>
</evidence>
<dbReference type="InterPro" id="IPR007693">
    <property type="entry name" value="DNA_helicase_DnaB-like_N"/>
</dbReference>
<dbReference type="Gene3D" id="3.40.50.300">
    <property type="entry name" value="P-loop containing nucleotide triphosphate hydrolases"/>
    <property type="match status" value="1"/>
</dbReference>
<dbReference type="InterPro" id="IPR036185">
    <property type="entry name" value="DNA_heli_DnaB-like_N_sf"/>
</dbReference>
<keyword evidence="7" id="KW-0067">ATP-binding</keyword>
<dbReference type="SUPFAM" id="SSF48024">
    <property type="entry name" value="N-terminal domain of DnaB helicase"/>
    <property type="match status" value="1"/>
</dbReference>
<gene>
    <name evidence="14" type="primary">dnaC_24</name>
    <name evidence="14" type="ORF">SDC9_73202</name>
</gene>
<dbReference type="GO" id="GO:1990077">
    <property type="term" value="C:primosome complex"/>
    <property type="evidence" value="ECO:0007669"/>
    <property type="project" value="UniProtKB-KW"/>
</dbReference>
<feature type="domain" description="SF4 helicase" evidence="13">
    <location>
        <begin position="169"/>
        <end position="429"/>
    </location>
</feature>
<evidence type="ECO:0000256" key="8">
    <source>
        <dbReference type="ARBA" id="ARBA00023125"/>
    </source>
</evidence>
<evidence type="ECO:0000256" key="3">
    <source>
        <dbReference type="ARBA" id="ARBA00022705"/>
    </source>
</evidence>
<evidence type="ECO:0000256" key="4">
    <source>
        <dbReference type="ARBA" id="ARBA00022741"/>
    </source>
</evidence>
<dbReference type="NCBIfam" id="TIGR00665">
    <property type="entry name" value="DnaB"/>
    <property type="match status" value="1"/>
</dbReference>
<sequence>MDRRFNLKAEAEVLGAVIKENKLIHEIYDFLLPEDFYDKKNKLIYTSIRNLQESSSPITVVTLTEALKDNLAEAGGISYLSEIIATSLSGEHIKTYSEIIKDKANLRRFISCSNNATKEAHDGNKPIGEIISDFENTINLIKAGGKKHSGDLKEGIDSFLGDMEAIRKGEKALSSISSGFKTLDQILGGFERQELMIIAGRPSMGKSAVSMNLALATAIRGKSKVAYFSIEMSKKQCFQRIAAALCKISMNKIKRSNLNEEEFLKVKNTIEKLSTYNFKLYDSVVYLEDIKSECYRLKESEGLDVVFIDYLQIIGLQTSFSNRNLEVANISSQLKRMAKELDITVICLSQINRATETRVDKRPILADLRDSGAIEQDADTVMFVYRHAYYEPEEGKEDEMELLIAKARQGETGTIPMKWSGTYQKIEEK</sequence>
<dbReference type="InterPro" id="IPR007694">
    <property type="entry name" value="DNA_helicase_DnaB-like_C"/>
</dbReference>
<dbReference type="EMBL" id="VSSQ01004802">
    <property type="protein sequence ID" value="MPM26698.1"/>
    <property type="molecule type" value="Genomic_DNA"/>
</dbReference>
<evidence type="ECO:0000256" key="7">
    <source>
        <dbReference type="ARBA" id="ARBA00022840"/>
    </source>
</evidence>
<organism evidence="14">
    <name type="scientific">bioreactor metagenome</name>
    <dbReference type="NCBI Taxonomy" id="1076179"/>
    <lineage>
        <taxon>unclassified sequences</taxon>
        <taxon>metagenomes</taxon>
        <taxon>ecological metagenomes</taxon>
    </lineage>
</organism>
<proteinExistence type="inferred from homology"/>
<comment type="caution">
    <text evidence="14">The sequence shown here is derived from an EMBL/GenBank/DDBJ whole genome shotgun (WGS) entry which is preliminary data.</text>
</comment>
<dbReference type="AlphaFoldDB" id="A0A644YFF8"/>
<dbReference type="GO" id="GO:0140664">
    <property type="term" value="F:ATP-dependent DNA damage sensor activity"/>
    <property type="evidence" value="ECO:0007669"/>
    <property type="project" value="InterPro"/>
</dbReference>
<dbReference type="Pfam" id="PF03796">
    <property type="entry name" value="DnaB_C"/>
    <property type="match status" value="1"/>
</dbReference>
<evidence type="ECO:0000256" key="10">
    <source>
        <dbReference type="ARBA" id="ARBA00044969"/>
    </source>
</evidence>
<dbReference type="PANTHER" id="PTHR30153:SF2">
    <property type="entry name" value="REPLICATIVE DNA HELICASE"/>
    <property type="match status" value="1"/>
</dbReference>
<dbReference type="InterPro" id="IPR016136">
    <property type="entry name" value="DNA_helicase_N/primase_C"/>
</dbReference>
<dbReference type="EC" id="5.6.2.3" evidence="10"/>
<keyword evidence="4" id="KW-0547">Nucleotide-binding</keyword>